<name>A0A8J3L2W8_9ACTN</name>
<dbReference type="Proteomes" id="UP000630887">
    <property type="component" value="Unassembled WGS sequence"/>
</dbReference>
<reference evidence="1 2" key="1">
    <citation type="submission" date="2021-01" db="EMBL/GenBank/DDBJ databases">
        <title>Whole genome shotgun sequence of Catellatospora coxensis NBRC 107359.</title>
        <authorList>
            <person name="Komaki H."/>
            <person name="Tamura T."/>
        </authorList>
    </citation>
    <scope>NUCLEOTIDE SEQUENCE [LARGE SCALE GENOMIC DNA]</scope>
    <source>
        <strain evidence="1 2">NBRC 107359</strain>
    </source>
</reference>
<gene>
    <name evidence="1" type="ORF">Cco03nite_42960</name>
</gene>
<evidence type="ECO:0000313" key="1">
    <source>
        <dbReference type="EMBL" id="GIG07596.1"/>
    </source>
</evidence>
<accession>A0A8J3L2W8</accession>
<organism evidence="1 2">
    <name type="scientific">Catellatospora coxensis</name>
    <dbReference type="NCBI Taxonomy" id="310354"/>
    <lineage>
        <taxon>Bacteria</taxon>
        <taxon>Bacillati</taxon>
        <taxon>Actinomycetota</taxon>
        <taxon>Actinomycetes</taxon>
        <taxon>Micromonosporales</taxon>
        <taxon>Micromonosporaceae</taxon>
        <taxon>Catellatospora</taxon>
    </lineage>
</organism>
<evidence type="ECO:0008006" key="3">
    <source>
        <dbReference type="Google" id="ProtNLM"/>
    </source>
</evidence>
<evidence type="ECO:0000313" key="2">
    <source>
        <dbReference type="Proteomes" id="UP000630887"/>
    </source>
</evidence>
<sequence>METVTVAQARRMALAAQGFADRGPKGPVGARHLRKVVGRTGLLQIDSVNVLQRAHYLPAYSRIGAYDPAVLDGASARRPRWLFEYWGHEASLLPVELQPLMRWRMATAQGVWGGPRNIAAERPDLVRWVLQEVRDRGPVTAAVIEQDVPKPKDNWGWNWSDVKKALEWLFYAGEITSAGRTSQFARLYDLTERVLPAAVMNTPTPEPAAAYRALVEIAARGLGVAAEPELRDYFRLPLAGARAAIAELTEAGVLIPTQVKGWKHRAWRHRDAALPRKVAVSTLVSPFDPLIWERSRTERLFDLRYRIEIYVPQEQRVHGYYVLPFLHGDRFAARVDLKADRRAGVLRVPAAWAEPGVDEHATAEALAVELRRLAAWLGLGEVAAPERGDLAAALADAGMRGSVSSVL</sequence>
<dbReference type="PANTHER" id="PTHR30528">
    <property type="entry name" value="CYTOPLASMIC PROTEIN"/>
    <property type="match status" value="1"/>
</dbReference>
<keyword evidence="2" id="KW-1185">Reference proteome</keyword>
<comment type="caution">
    <text evidence="1">The sequence shown here is derived from an EMBL/GenBank/DDBJ whole genome shotgun (WGS) entry which is preliminary data.</text>
</comment>
<proteinExistence type="predicted"/>
<protein>
    <recommendedName>
        <fullName evidence="3">Cytoplasmic protein</fullName>
    </recommendedName>
</protein>
<dbReference type="EMBL" id="BONI01000036">
    <property type="protein sequence ID" value="GIG07596.1"/>
    <property type="molecule type" value="Genomic_DNA"/>
</dbReference>
<dbReference type="PANTHER" id="PTHR30528:SF0">
    <property type="entry name" value="CYTOPLASMIC PROTEIN"/>
    <property type="match status" value="1"/>
</dbReference>
<dbReference type="Pfam" id="PF06224">
    <property type="entry name" value="AlkZ-like"/>
    <property type="match status" value="1"/>
</dbReference>
<dbReference type="InterPro" id="IPR009351">
    <property type="entry name" value="AlkZ-like"/>
</dbReference>
<dbReference type="AlphaFoldDB" id="A0A8J3L2W8"/>